<evidence type="ECO:0000313" key="1">
    <source>
        <dbReference type="EMBL" id="KAB8071569.1"/>
    </source>
</evidence>
<gene>
    <name evidence="1" type="ORF">BDV29DRAFT_159364</name>
</gene>
<dbReference type="Gene3D" id="3.40.50.720">
    <property type="entry name" value="NAD(P)-binding Rossmann-like Domain"/>
    <property type="match status" value="1"/>
</dbReference>
<accession>A0A5N5WTB9</accession>
<evidence type="ECO:0000313" key="2">
    <source>
        <dbReference type="Proteomes" id="UP000326565"/>
    </source>
</evidence>
<proteinExistence type="predicted"/>
<name>A0A5N5WTB9_9EURO</name>
<dbReference type="InterPro" id="IPR036291">
    <property type="entry name" value="NAD(P)-bd_dom_sf"/>
</dbReference>
<sequence length="241" mass="26236">MQILVVGCAGDYVEGSYTENSLSAFEAIVFAAGHDIRHSPQALDFGIHILHVNGEAVPRFTRLARDAGVRRFIHIGGYYPHVTPERINTSTYVRSRRLATDGTFALAGEEVLYALGKIDIPPFGPSGGSNFISTQSLSEATAGALEQGETLKAYLLGDENISFTSYFESFFHAVGNHISVFSLDREHPLLPDSAIYTDRASVVSYEPNPDDVAQLGYRRQDIARAAKELVGLLEPEIGGCQ</sequence>
<reference evidence="1 2" key="1">
    <citation type="submission" date="2019-04" db="EMBL/GenBank/DDBJ databases">
        <title>Friends and foes A comparative genomics study of 23 Aspergillus species from section Flavi.</title>
        <authorList>
            <consortium name="DOE Joint Genome Institute"/>
            <person name="Kjaerbolling I."/>
            <person name="Vesth T."/>
            <person name="Frisvad J.C."/>
            <person name="Nybo J.L."/>
            <person name="Theobald S."/>
            <person name="Kildgaard S."/>
            <person name="Isbrandt T."/>
            <person name="Kuo A."/>
            <person name="Sato A."/>
            <person name="Lyhne E.K."/>
            <person name="Kogle M.E."/>
            <person name="Wiebenga A."/>
            <person name="Kun R.S."/>
            <person name="Lubbers R.J."/>
            <person name="Makela M.R."/>
            <person name="Barry K."/>
            <person name="Chovatia M."/>
            <person name="Clum A."/>
            <person name="Daum C."/>
            <person name="Haridas S."/>
            <person name="He G."/>
            <person name="LaButti K."/>
            <person name="Lipzen A."/>
            <person name="Mondo S."/>
            <person name="Riley R."/>
            <person name="Salamov A."/>
            <person name="Simmons B.A."/>
            <person name="Magnuson J.K."/>
            <person name="Henrissat B."/>
            <person name="Mortensen U.H."/>
            <person name="Larsen T.O."/>
            <person name="Devries R.P."/>
            <person name="Grigoriev I.V."/>
            <person name="Machida M."/>
            <person name="Baker S.E."/>
            <person name="Andersen M.R."/>
        </authorList>
    </citation>
    <scope>NUCLEOTIDE SEQUENCE [LARGE SCALE GENOMIC DNA]</scope>
    <source>
        <strain evidence="1 2">CBS 151.66</strain>
    </source>
</reference>
<dbReference type="SUPFAM" id="SSF51735">
    <property type="entry name" value="NAD(P)-binding Rossmann-fold domains"/>
    <property type="match status" value="1"/>
</dbReference>
<protein>
    <submittedName>
        <fullName evidence="1">Uncharacterized protein</fullName>
    </submittedName>
</protein>
<keyword evidence="2" id="KW-1185">Reference proteome</keyword>
<organism evidence="1 2">
    <name type="scientific">Aspergillus leporis</name>
    <dbReference type="NCBI Taxonomy" id="41062"/>
    <lineage>
        <taxon>Eukaryota</taxon>
        <taxon>Fungi</taxon>
        <taxon>Dikarya</taxon>
        <taxon>Ascomycota</taxon>
        <taxon>Pezizomycotina</taxon>
        <taxon>Eurotiomycetes</taxon>
        <taxon>Eurotiomycetidae</taxon>
        <taxon>Eurotiales</taxon>
        <taxon>Aspergillaceae</taxon>
        <taxon>Aspergillus</taxon>
        <taxon>Aspergillus subgen. Circumdati</taxon>
    </lineage>
</organism>
<dbReference type="Proteomes" id="UP000326565">
    <property type="component" value="Unassembled WGS sequence"/>
</dbReference>
<dbReference type="EMBL" id="ML732269">
    <property type="protein sequence ID" value="KAB8071569.1"/>
    <property type="molecule type" value="Genomic_DNA"/>
</dbReference>
<dbReference type="AlphaFoldDB" id="A0A5N5WTB9"/>
<dbReference type="OrthoDB" id="4464973at2759"/>